<dbReference type="Proteomes" id="UP000327493">
    <property type="component" value="Chromosome 21"/>
</dbReference>
<feature type="compositionally biased region" description="Acidic residues" evidence="1">
    <location>
        <begin position="21"/>
        <end position="33"/>
    </location>
</feature>
<dbReference type="EMBL" id="VOFY01000021">
    <property type="protein sequence ID" value="KAA8581766.1"/>
    <property type="molecule type" value="Genomic_DNA"/>
</dbReference>
<protein>
    <submittedName>
        <fullName evidence="2">Uncharacterized protein</fullName>
    </submittedName>
</protein>
<feature type="region of interest" description="Disordered" evidence="1">
    <location>
        <begin position="1"/>
        <end position="57"/>
    </location>
</feature>
<name>A0A5J5CMA4_9PERO</name>
<evidence type="ECO:0000313" key="2">
    <source>
        <dbReference type="EMBL" id="KAA8581766.1"/>
    </source>
</evidence>
<sequence>MRVATSLRGLWLQGERVSTQPEEEADMDSEQDSQDTRWSTYAATTGTLPGSDKDAKSLWSDGQKSDCRFLIVAQSDGRWACQSEQHLASAVALRTTSPACPGHHGWRAVGSAPGSASAGQPAVVAQRYAHLSMEDGEIAVDMNIPWGWQRS</sequence>
<accession>A0A5J5CMA4</accession>
<evidence type="ECO:0000313" key="3">
    <source>
        <dbReference type="Proteomes" id="UP000327493"/>
    </source>
</evidence>
<gene>
    <name evidence="2" type="ORF">FQN60_003347</name>
</gene>
<organism evidence="2 3">
    <name type="scientific">Etheostoma spectabile</name>
    <name type="common">orangethroat darter</name>
    <dbReference type="NCBI Taxonomy" id="54343"/>
    <lineage>
        <taxon>Eukaryota</taxon>
        <taxon>Metazoa</taxon>
        <taxon>Chordata</taxon>
        <taxon>Craniata</taxon>
        <taxon>Vertebrata</taxon>
        <taxon>Euteleostomi</taxon>
        <taxon>Actinopterygii</taxon>
        <taxon>Neopterygii</taxon>
        <taxon>Teleostei</taxon>
        <taxon>Neoteleostei</taxon>
        <taxon>Acanthomorphata</taxon>
        <taxon>Eupercaria</taxon>
        <taxon>Perciformes</taxon>
        <taxon>Percoidei</taxon>
        <taxon>Percidae</taxon>
        <taxon>Etheostomatinae</taxon>
        <taxon>Etheostoma</taxon>
    </lineage>
</organism>
<evidence type="ECO:0000256" key="1">
    <source>
        <dbReference type="SAM" id="MobiDB-lite"/>
    </source>
</evidence>
<feature type="compositionally biased region" description="Polar residues" evidence="1">
    <location>
        <begin position="36"/>
        <end position="48"/>
    </location>
</feature>
<comment type="caution">
    <text evidence="2">The sequence shown here is derived from an EMBL/GenBank/DDBJ whole genome shotgun (WGS) entry which is preliminary data.</text>
</comment>
<dbReference type="AlphaFoldDB" id="A0A5J5CMA4"/>
<keyword evidence="3" id="KW-1185">Reference proteome</keyword>
<proteinExistence type="predicted"/>
<reference evidence="2 3" key="1">
    <citation type="submission" date="2019-08" db="EMBL/GenBank/DDBJ databases">
        <title>A chromosome-level genome assembly, high-density linkage maps, and genome scans reveal the genomic architecture of hybrid incompatibilities underlying speciation via character displacement in darters (Percidae: Etheostominae).</title>
        <authorList>
            <person name="Moran R.L."/>
            <person name="Catchen J.M."/>
            <person name="Fuller R.C."/>
        </authorList>
    </citation>
    <scope>NUCLEOTIDE SEQUENCE [LARGE SCALE GENOMIC DNA]</scope>
    <source>
        <strain evidence="2">EspeVRDwgs_2016</strain>
        <tissue evidence="2">Muscle</tissue>
    </source>
</reference>